<dbReference type="AlphaFoldDB" id="G7VA10"/>
<evidence type="ECO:0000256" key="15">
    <source>
        <dbReference type="ARBA" id="ARBA00049902"/>
    </source>
</evidence>
<dbReference type="KEGG" id="tli:Tlie_0977"/>
<dbReference type="GO" id="GO:0005886">
    <property type="term" value="C:plasma membrane"/>
    <property type="evidence" value="ECO:0007669"/>
    <property type="project" value="TreeGrafter"/>
</dbReference>
<evidence type="ECO:0000256" key="1">
    <source>
        <dbReference type="ARBA" id="ARBA00004141"/>
    </source>
</evidence>
<evidence type="ECO:0000256" key="3">
    <source>
        <dbReference type="ARBA" id="ARBA00022679"/>
    </source>
</evidence>
<keyword evidence="6" id="KW-0573">Peptidoglycan synthesis</keyword>
<protein>
    <recommendedName>
        <fullName evidence="12">Probable peptidoglycan glycosyltransferase FtsW</fullName>
        <ecNumber evidence="14">2.4.99.28</ecNumber>
    </recommendedName>
    <alternativeName>
        <fullName evidence="13">Cell division protein FtsW</fullName>
    </alternativeName>
    <alternativeName>
        <fullName evidence="10">Cell wall polymerase</fullName>
    </alternativeName>
    <alternativeName>
        <fullName evidence="9">Peptidoglycan polymerase</fullName>
    </alternativeName>
</protein>
<dbReference type="GO" id="GO:0051301">
    <property type="term" value="P:cell division"/>
    <property type="evidence" value="ECO:0007669"/>
    <property type="project" value="InterPro"/>
</dbReference>
<feature type="transmembrane region" description="Helical" evidence="16">
    <location>
        <begin position="204"/>
        <end position="225"/>
    </location>
</feature>
<comment type="catalytic activity">
    <reaction evidence="15">
        <text>[GlcNAc-(1-&gt;4)-Mur2Ac(oyl-L-Ala-gamma-D-Glu-L-Lys-D-Ala-D-Ala)](n)-di-trans,octa-cis-undecaprenyl diphosphate + beta-D-GlcNAc-(1-&gt;4)-Mur2Ac(oyl-L-Ala-gamma-D-Glu-L-Lys-D-Ala-D-Ala)-di-trans,octa-cis-undecaprenyl diphosphate = [GlcNAc-(1-&gt;4)-Mur2Ac(oyl-L-Ala-gamma-D-Glu-L-Lys-D-Ala-D-Ala)](n+1)-di-trans,octa-cis-undecaprenyl diphosphate + di-trans,octa-cis-undecaprenyl diphosphate + H(+)</text>
        <dbReference type="Rhea" id="RHEA:23708"/>
        <dbReference type="Rhea" id="RHEA-COMP:9602"/>
        <dbReference type="Rhea" id="RHEA-COMP:9603"/>
        <dbReference type="ChEBI" id="CHEBI:15378"/>
        <dbReference type="ChEBI" id="CHEBI:58405"/>
        <dbReference type="ChEBI" id="CHEBI:60033"/>
        <dbReference type="ChEBI" id="CHEBI:78435"/>
        <dbReference type="EC" id="2.4.99.28"/>
    </reaction>
</comment>
<keyword evidence="18" id="KW-1185">Reference proteome</keyword>
<dbReference type="Pfam" id="PF01098">
    <property type="entry name" value="FTSW_RODA_SPOVE"/>
    <property type="match status" value="1"/>
</dbReference>
<evidence type="ECO:0000256" key="8">
    <source>
        <dbReference type="ARBA" id="ARBA00023136"/>
    </source>
</evidence>
<dbReference type="GO" id="GO:0015648">
    <property type="term" value="F:lipid-linked peptidoglycan transporter activity"/>
    <property type="evidence" value="ECO:0007669"/>
    <property type="project" value="TreeGrafter"/>
</dbReference>
<feature type="transmembrane region" description="Helical" evidence="16">
    <location>
        <begin position="74"/>
        <end position="91"/>
    </location>
</feature>
<comment type="similarity">
    <text evidence="11">Belongs to the SEDS family. FtsW subfamily.</text>
</comment>
<dbReference type="GO" id="GO:0008360">
    <property type="term" value="P:regulation of cell shape"/>
    <property type="evidence" value="ECO:0007669"/>
    <property type="project" value="UniProtKB-KW"/>
</dbReference>
<dbReference type="Proteomes" id="UP000005868">
    <property type="component" value="Chromosome"/>
</dbReference>
<keyword evidence="5" id="KW-0133">Cell shape</keyword>
<evidence type="ECO:0000313" key="18">
    <source>
        <dbReference type="Proteomes" id="UP000005868"/>
    </source>
</evidence>
<reference evidence="17 18" key="2">
    <citation type="journal article" date="2012" name="Stand. Genomic Sci.">
        <title>Genome sequence of the moderately thermophilic, amino-acid-degrading and sulfur-reducing bacterium Thermovirga lienii type strain (Cas60314(T)).</title>
        <authorList>
            <person name="Goker M."/>
            <person name="Saunders E."/>
            <person name="Lapidus A."/>
            <person name="Nolan M."/>
            <person name="Lucas S."/>
            <person name="Hammon N."/>
            <person name="Deshpande S."/>
            <person name="Cheng J.F."/>
            <person name="Han C."/>
            <person name="Tapia R."/>
            <person name="Goodwin L.A."/>
            <person name="Pitluck S."/>
            <person name="Liolios K."/>
            <person name="Mavromatis K."/>
            <person name="Pagani I."/>
            <person name="Ivanova N."/>
            <person name="Mikhailova N."/>
            <person name="Pati A."/>
            <person name="Chen A."/>
            <person name="Palaniappan K."/>
            <person name="Land M."/>
            <person name="Chang Y.J."/>
            <person name="Jeffries C.D."/>
            <person name="Brambilla E.M."/>
            <person name="Rohde M."/>
            <person name="Spring S."/>
            <person name="Detter J.C."/>
            <person name="Woyke T."/>
            <person name="Bristow J."/>
            <person name="Eisen J.A."/>
            <person name="Markowitz V."/>
            <person name="Hugenholtz P."/>
            <person name="Kyrpides N.C."/>
            <person name="Klenk H.P."/>
        </authorList>
    </citation>
    <scope>NUCLEOTIDE SEQUENCE [LARGE SCALE GENOMIC DNA]</scope>
    <source>
        <strain evidence="18">ATCC BAA-1197 / DSM 17291 / Cas60314</strain>
    </source>
</reference>
<feature type="transmembrane region" description="Helical" evidence="16">
    <location>
        <begin position="326"/>
        <end position="346"/>
    </location>
</feature>
<evidence type="ECO:0000256" key="12">
    <source>
        <dbReference type="ARBA" id="ARBA00041185"/>
    </source>
</evidence>
<evidence type="ECO:0000313" key="17">
    <source>
        <dbReference type="EMBL" id="AER66710.1"/>
    </source>
</evidence>
<feature type="transmembrane region" description="Helical" evidence="16">
    <location>
        <begin position="292"/>
        <end position="314"/>
    </location>
</feature>
<comment type="subcellular location">
    <subcellularLocation>
        <location evidence="1">Membrane</location>
        <topology evidence="1">Multi-pass membrane protein</topology>
    </subcellularLocation>
</comment>
<keyword evidence="8 16" id="KW-0472">Membrane</keyword>
<feature type="transmembrane region" description="Helical" evidence="16">
    <location>
        <begin position="246"/>
        <end position="265"/>
    </location>
</feature>
<evidence type="ECO:0000256" key="2">
    <source>
        <dbReference type="ARBA" id="ARBA00022676"/>
    </source>
</evidence>
<accession>G7VA10</accession>
<dbReference type="PANTHER" id="PTHR30474">
    <property type="entry name" value="CELL CYCLE PROTEIN"/>
    <property type="match status" value="1"/>
</dbReference>
<evidence type="ECO:0000256" key="16">
    <source>
        <dbReference type="SAM" id="Phobius"/>
    </source>
</evidence>
<feature type="transmembrane region" description="Helical" evidence="16">
    <location>
        <begin position="168"/>
        <end position="198"/>
    </location>
</feature>
<keyword evidence="2" id="KW-0328">Glycosyltransferase</keyword>
<sequence>MRESSQDHHSDASDALAGLQANSLIKEDRNPLVMLLWGIPLVLNTFGVIMITSVGTNISIARWDAPFVLAIKQIQWSIIAVLGMIVCYAIPFRIWRRYSGVFWFLSLGLMYLTLLPGMPKVYGASRWINLGVFSIQPSEVLFVFSVIHLSKKLHEKDISKRRAFFRTILMYALAFFPFVLQPDYGGAILLFVLMMGIYVEAHGWAYPLTCGGALGAIMFIPLLFSPYRMARVLAFLDPWEDPRGKGFQIIQGFIAFANGGLWGVGLGQGLQKLRYLPAAHTDFIFAAIGEELGFVGTSLVLVLFICWFAVILRFYVDFKGTITGTLLWGFAISVALPLLVNLGGVLKLFPMTGVPLPFISYGGSALVMMWARVGFLLGSIRDGLSEQKA</sequence>
<evidence type="ECO:0000256" key="5">
    <source>
        <dbReference type="ARBA" id="ARBA00022960"/>
    </source>
</evidence>
<dbReference type="HOGENOM" id="CLU_029243_0_1_0"/>
<evidence type="ECO:0000256" key="4">
    <source>
        <dbReference type="ARBA" id="ARBA00022692"/>
    </source>
</evidence>
<name>G7VA10_THELD</name>
<keyword evidence="4 16" id="KW-0812">Transmembrane</keyword>
<dbReference type="PANTHER" id="PTHR30474:SF2">
    <property type="entry name" value="PEPTIDOGLYCAN GLYCOSYLTRANSFERASE FTSW-RELATED"/>
    <property type="match status" value="1"/>
</dbReference>
<feature type="transmembrane region" description="Helical" evidence="16">
    <location>
        <begin position="98"/>
        <end position="115"/>
    </location>
</feature>
<dbReference type="EMBL" id="CP003096">
    <property type="protein sequence ID" value="AER66710.1"/>
    <property type="molecule type" value="Genomic_DNA"/>
</dbReference>
<dbReference type="GO" id="GO:0032153">
    <property type="term" value="C:cell division site"/>
    <property type="evidence" value="ECO:0007669"/>
    <property type="project" value="TreeGrafter"/>
</dbReference>
<evidence type="ECO:0000256" key="13">
    <source>
        <dbReference type="ARBA" id="ARBA00041418"/>
    </source>
</evidence>
<keyword evidence="3" id="KW-0808">Transferase</keyword>
<feature type="transmembrane region" description="Helical" evidence="16">
    <location>
        <begin position="358"/>
        <end position="378"/>
    </location>
</feature>
<feature type="transmembrane region" description="Helical" evidence="16">
    <location>
        <begin position="32"/>
        <end position="54"/>
    </location>
</feature>
<reference evidence="18" key="1">
    <citation type="submission" date="2011-10" db="EMBL/GenBank/DDBJ databases">
        <title>The complete genome of chromosome of Thermovirga lienii DSM 17291.</title>
        <authorList>
            <consortium name="US DOE Joint Genome Institute (JGI-PGF)"/>
            <person name="Lucas S."/>
            <person name="Copeland A."/>
            <person name="Lapidus A."/>
            <person name="Glavina del Rio T."/>
            <person name="Dalin E."/>
            <person name="Tice H."/>
            <person name="Bruce D."/>
            <person name="Goodwin L."/>
            <person name="Pitluck S."/>
            <person name="Peters L."/>
            <person name="Mikhailova N."/>
            <person name="Saunders E."/>
            <person name="Kyrpides N."/>
            <person name="Mavromatis K."/>
            <person name="Ivanova N."/>
            <person name="Last F.I."/>
            <person name="Brettin T."/>
            <person name="Detter J.C."/>
            <person name="Han C."/>
            <person name="Larimer F."/>
            <person name="Land M."/>
            <person name="Hauser L."/>
            <person name="Markowitz V."/>
            <person name="Cheng J.-F."/>
            <person name="Hugenholtz P."/>
            <person name="Woyke T."/>
            <person name="Wu D."/>
            <person name="Spring S."/>
            <person name="Schroeder M."/>
            <person name="Brambilla E.-M."/>
            <person name="Klenk H.-P."/>
            <person name="Eisen J.A."/>
        </authorList>
    </citation>
    <scope>NUCLEOTIDE SEQUENCE [LARGE SCALE GENOMIC DNA]</scope>
    <source>
        <strain evidence="18">ATCC BAA-1197 / DSM 17291 / Cas60314</strain>
    </source>
</reference>
<dbReference type="EC" id="2.4.99.28" evidence="14"/>
<evidence type="ECO:0000256" key="11">
    <source>
        <dbReference type="ARBA" id="ARBA00038053"/>
    </source>
</evidence>
<proteinExistence type="inferred from homology"/>
<dbReference type="GO" id="GO:0008955">
    <property type="term" value="F:peptidoglycan glycosyltransferase activity"/>
    <property type="evidence" value="ECO:0007669"/>
    <property type="project" value="UniProtKB-EC"/>
</dbReference>
<dbReference type="eggNOG" id="COG0772">
    <property type="taxonomic scope" value="Bacteria"/>
</dbReference>
<organism evidence="17 18">
    <name type="scientific">Thermovirga lienii (strain ATCC BAA-1197 / DSM 17291 / Cas60314)</name>
    <dbReference type="NCBI Taxonomy" id="580340"/>
    <lineage>
        <taxon>Bacteria</taxon>
        <taxon>Thermotogati</taxon>
        <taxon>Synergistota</taxon>
        <taxon>Synergistia</taxon>
        <taxon>Synergistales</taxon>
        <taxon>Thermovirgaceae</taxon>
        <taxon>Thermovirga</taxon>
    </lineage>
</organism>
<keyword evidence="7 16" id="KW-1133">Transmembrane helix</keyword>
<dbReference type="GO" id="GO:0009252">
    <property type="term" value="P:peptidoglycan biosynthetic process"/>
    <property type="evidence" value="ECO:0007669"/>
    <property type="project" value="UniProtKB-KW"/>
</dbReference>
<dbReference type="STRING" id="580340.Tlie_0977"/>
<feature type="transmembrane region" description="Helical" evidence="16">
    <location>
        <begin position="127"/>
        <end position="147"/>
    </location>
</feature>
<evidence type="ECO:0000256" key="14">
    <source>
        <dbReference type="ARBA" id="ARBA00044770"/>
    </source>
</evidence>
<evidence type="ECO:0000256" key="9">
    <source>
        <dbReference type="ARBA" id="ARBA00032370"/>
    </source>
</evidence>
<gene>
    <name evidence="17" type="ordered locus">Tlie_0977</name>
</gene>
<evidence type="ECO:0000256" key="6">
    <source>
        <dbReference type="ARBA" id="ARBA00022984"/>
    </source>
</evidence>
<evidence type="ECO:0000256" key="7">
    <source>
        <dbReference type="ARBA" id="ARBA00022989"/>
    </source>
</evidence>
<dbReference type="InterPro" id="IPR001182">
    <property type="entry name" value="FtsW/RodA"/>
</dbReference>
<evidence type="ECO:0000256" key="10">
    <source>
        <dbReference type="ARBA" id="ARBA00033270"/>
    </source>
</evidence>